<sequence length="424" mass="49065">MKILHYTIGFLPERTGGLVNYAFDLINEQIKQGHQVSALYPANQVLFSEKVRIKETNKKSDFKCFELYNSLPMPLFGGISEPERFMTEANIETYKAFLIANEFDSIHVHSLIGLHKEFFEAAKMLGVSIVYTTHDYFGLAPIPSFYYNKHSFDDENTNLAWNIMSADALSVSKLRIFQHSYYPLVRKILKMLNRNPKHVAYRDIDDISESTNYSSLRNYYKDIFSKIDAFHFNSELTKEVFTKNLPFTIKGDVISITNATIKKHDIEKKQATKKTIAYIGPDEEYKGYFDFLEFSKSVNLEQYDVQTYGHYPNEWAYDFIQQKGRFQSSERDSVYQSIDILIVPSRWKETFGLIVLEALSYGVTVLVSDSVGAKDLVASENRFKELNSVDLSKVNSQKVQTIKTMKQHAEEMTGWYSKVQNEKN</sequence>
<keyword evidence="4" id="KW-1185">Reference proteome</keyword>
<dbReference type="InterPro" id="IPR050194">
    <property type="entry name" value="Glycosyltransferase_grp1"/>
</dbReference>
<feature type="domain" description="Glycosyltransferase subfamily 4-like N-terminal" evidence="2">
    <location>
        <begin position="16"/>
        <end position="149"/>
    </location>
</feature>
<dbReference type="Gene3D" id="3.40.50.2000">
    <property type="entry name" value="Glycogen Phosphorylase B"/>
    <property type="match status" value="2"/>
</dbReference>
<proteinExistence type="predicted"/>
<evidence type="ECO:0000313" key="4">
    <source>
        <dbReference type="Proteomes" id="UP000809081"/>
    </source>
</evidence>
<evidence type="ECO:0000259" key="2">
    <source>
        <dbReference type="Pfam" id="PF13439"/>
    </source>
</evidence>
<dbReference type="EMBL" id="JAFBEI010000013">
    <property type="protein sequence ID" value="MBM7635982.1"/>
    <property type="molecule type" value="Genomic_DNA"/>
</dbReference>
<organism evidence="3 4">
    <name type="scientific">Streptococcus saliviloxodontae</name>
    <dbReference type="NCBI Taxonomy" id="1349416"/>
    <lineage>
        <taxon>Bacteria</taxon>
        <taxon>Bacillati</taxon>
        <taxon>Bacillota</taxon>
        <taxon>Bacilli</taxon>
        <taxon>Lactobacillales</taxon>
        <taxon>Streptococcaceae</taxon>
        <taxon>Streptococcus</taxon>
    </lineage>
</organism>
<evidence type="ECO:0000313" key="3">
    <source>
        <dbReference type="EMBL" id="MBM7635982.1"/>
    </source>
</evidence>
<comment type="caution">
    <text evidence="3">The sequence shown here is derived from an EMBL/GenBank/DDBJ whole genome shotgun (WGS) entry which is preliminary data.</text>
</comment>
<dbReference type="Proteomes" id="UP000809081">
    <property type="component" value="Unassembled WGS sequence"/>
</dbReference>
<accession>A0ABS2PL32</accession>
<evidence type="ECO:0000259" key="1">
    <source>
        <dbReference type="Pfam" id="PF00534"/>
    </source>
</evidence>
<dbReference type="InterPro" id="IPR001296">
    <property type="entry name" value="Glyco_trans_1"/>
</dbReference>
<dbReference type="Pfam" id="PF00534">
    <property type="entry name" value="Glycos_transf_1"/>
    <property type="match status" value="1"/>
</dbReference>
<dbReference type="RefSeq" id="WP_205016885.1">
    <property type="nucleotide sequence ID" value="NZ_JAFBEI010000013.1"/>
</dbReference>
<name>A0ABS2PL32_9STRE</name>
<dbReference type="Pfam" id="PF13439">
    <property type="entry name" value="Glyco_transf_4"/>
    <property type="match status" value="1"/>
</dbReference>
<protein>
    <submittedName>
        <fullName evidence="3">Glycosyltransferase involved in cell wall biosynthesis</fullName>
    </submittedName>
</protein>
<feature type="domain" description="Glycosyl transferase family 1" evidence="1">
    <location>
        <begin position="263"/>
        <end position="380"/>
    </location>
</feature>
<dbReference type="PANTHER" id="PTHR45947">
    <property type="entry name" value="SULFOQUINOVOSYL TRANSFERASE SQD2"/>
    <property type="match status" value="1"/>
</dbReference>
<gene>
    <name evidence="3" type="ORF">JOC31_000801</name>
</gene>
<dbReference type="PANTHER" id="PTHR45947:SF3">
    <property type="entry name" value="SULFOQUINOVOSYL TRANSFERASE SQD2"/>
    <property type="match status" value="1"/>
</dbReference>
<dbReference type="InterPro" id="IPR028098">
    <property type="entry name" value="Glyco_trans_4-like_N"/>
</dbReference>
<reference evidence="3 4" key="1">
    <citation type="submission" date="2021-01" db="EMBL/GenBank/DDBJ databases">
        <title>Genomic Encyclopedia of Type Strains, Phase IV (KMG-IV): sequencing the most valuable type-strain genomes for metagenomic binning, comparative biology and taxonomic classification.</title>
        <authorList>
            <person name="Goeker M."/>
        </authorList>
    </citation>
    <scope>NUCLEOTIDE SEQUENCE [LARGE SCALE GENOMIC DNA]</scope>
    <source>
        <strain evidence="3 4">DSM 27513</strain>
    </source>
</reference>
<dbReference type="SUPFAM" id="SSF53756">
    <property type="entry name" value="UDP-Glycosyltransferase/glycogen phosphorylase"/>
    <property type="match status" value="1"/>
</dbReference>